<organism evidence="1 2">
    <name type="scientific">Hibiscus sabdariffa</name>
    <name type="common">roselle</name>
    <dbReference type="NCBI Taxonomy" id="183260"/>
    <lineage>
        <taxon>Eukaryota</taxon>
        <taxon>Viridiplantae</taxon>
        <taxon>Streptophyta</taxon>
        <taxon>Embryophyta</taxon>
        <taxon>Tracheophyta</taxon>
        <taxon>Spermatophyta</taxon>
        <taxon>Magnoliopsida</taxon>
        <taxon>eudicotyledons</taxon>
        <taxon>Gunneridae</taxon>
        <taxon>Pentapetalae</taxon>
        <taxon>rosids</taxon>
        <taxon>malvids</taxon>
        <taxon>Malvales</taxon>
        <taxon>Malvaceae</taxon>
        <taxon>Malvoideae</taxon>
        <taxon>Hibiscus</taxon>
    </lineage>
</organism>
<accession>A0ABR2E765</accession>
<proteinExistence type="predicted"/>
<reference evidence="1 2" key="1">
    <citation type="journal article" date="2024" name="G3 (Bethesda)">
        <title>Genome assembly of Hibiscus sabdariffa L. provides insights into metabolisms of medicinal natural products.</title>
        <authorList>
            <person name="Kim T."/>
        </authorList>
    </citation>
    <scope>NUCLEOTIDE SEQUENCE [LARGE SCALE GENOMIC DNA]</scope>
    <source>
        <strain evidence="1">TK-2024</strain>
        <tissue evidence="1">Old leaves</tissue>
    </source>
</reference>
<sequence>MAYITALKQRLAYAKVCVEVSTTSSIPSFVDVILQNDFSVSIGVGVPWLLPKCIKCSVFGHSNNACFVDPVGHVMAKGDTRKAVVVGKVKQKQSVSHFDLGPSRSGLEGLLGVAVIPFPTKSGKVNARGSNNQFAILSDDVNLVASIVDVNPAIDVCGDSVGDVFVFASDALGVFVGFSVDVGVDATVAQAVDFAVNVMGVTGDLVHLMLFRLQVLRLLVWKG</sequence>
<evidence type="ECO:0000313" key="2">
    <source>
        <dbReference type="Proteomes" id="UP001472677"/>
    </source>
</evidence>
<dbReference type="Proteomes" id="UP001472677">
    <property type="component" value="Unassembled WGS sequence"/>
</dbReference>
<comment type="caution">
    <text evidence="1">The sequence shown here is derived from an EMBL/GenBank/DDBJ whole genome shotgun (WGS) entry which is preliminary data.</text>
</comment>
<protein>
    <submittedName>
        <fullName evidence="1">Uncharacterized protein</fullName>
    </submittedName>
</protein>
<keyword evidence="2" id="KW-1185">Reference proteome</keyword>
<dbReference type="EMBL" id="JBBPBM010000019">
    <property type="protein sequence ID" value="KAK8553853.1"/>
    <property type="molecule type" value="Genomic_DNA"/>
</dbReference>
<name>A0ABR2E765_9ROSI</name>
<gene>
    <name evidence="1" type="ORF">V6N12_030835</name>
</gene>
<evidence type="ECO:0000313" key="1">
    <source>
        <dbReference type="EMBL" id="KAK8553853.1"/>
    </source>
</evidence>